<feature type="domain" description="Polysaccharide chain length determinant N-terminal" evidence="15">
    <location>
        <begin position="21"/>
        <end position="111"/>
    </location>
</feature>
<evidence type="ECO:0000256" key="3">
    <source>
        <dbReference type="ARBA" id="ARBA00022475"/>
    </source>
</evidence>
<dbReference type="SUPFAM" id="SSF52540">
    <property type="entry name" value="P-loop containing nucleoside triphosphate hydrolases"/>
    <property type="match status" value="1"/>
</dbReference>
<evidence type="ECO:0000256" key="6">
    <source>
        <dbReference type="ARBA" id="ARBA00022741"/>
    </source>
</evidence>
<evidence type="ECO:0000256" key="10">
    <source>
        <dbReference type="ARBA" id="ARBA00023136"/>
    </source>
</evidence>
<keyword evidence="18" id="KW-1185">Reference proteome</keyword>
<evidence type="ECO:0000313" key="17">
    <source>
        <dbReference type="EMBL" id="RZS72196.1"/>
    </source>
</evidence>
<comment type="subcellular location">
    <subcellularLocation>
        <location evidence="1">Cell membrane</location>
        <topology evidence="1">Multi-pass membrane protein</topology>
    </subcellularLocation>
</comment>
<dbReference type="InterPro" id="IPR050445">
    <property type="entry name" value="Bact_polysacc_biosynth/exp"/>
</dbReference>
<evidence type="ECO:0000256" key="2">
    <source>
        <dbReference type="ARBA" id="ARBA00008883"/>
    </source>
</evidence>
<evidence type="ECO:0000259" key="16">
    <source>
        <dbReference type="Pfam" id="PF13807"/>
    </source>
</evidence>
<proteinExistence type="inferred from homology"/>
<dbReference type="Pfam" id="PF13807">
    <property type="entry name" value="GNVR"/>
    <property type="match status" value="1"/>
</dbReference>
<evidence type="ECO:0000256" key="4">
    <source>
        <dbReference type="ARBA" id="ARBA00022679"/>
    </source>
</evidence>
<accession>A0A4Q7MTK3</accession>
<evidence type="ECO:0000256" key="7">
    <source>
        <dbReference type="ARBA" id="ARBA00022777"/>
    </source>
</evidence>
<dbReference type="CDD" id="cd05387">
    <property type="entry name" value="BY-kinase"/>
    <property type="match status" value="1"/>
</dbReference>
<evidence type="ECO:0000256" key="12">
    <source>
        <dbReference type="ARBA" id="ARBA00053015"/>
    </source>
</evidence>
<dbReference type="GO" id="GO:0005524">
    <property type="term" value="F:ATP binding"/>
    <property type="evidence" value="ECO:0007669"/>
    <property type="project" value="UniProtKB-KW"/>
</dbReference>
<evidence type="ECO:0000313" key="18">
    <source>
        <dbReference type="Proteomes" id="UP000293874"/>
    </source>
</evidence>
<dbReference type="Gene3D" id="3.40.50.300">
    <property type="entry name" value="P-loop containing nucleotide triphosphate hydrolases"/>
    <property type="match status" value="1"/>
</dbReference>
<keyword evidence="11" id="KW-0829">Tyrosine-protein kinase</keyword>
<feature type="domain" description="Tyrosine-protein kinase G-rich" evidence="16">
    <location>
        <begin position="445"/>
        <end position="511"/>
    </location>
</feature>
<keyword evidence="9 13" id="KW-1133">Transmembrane helix</keyword>
<keyword evidence="5 13" id="KW-0812">Transmembrane</keyword>
<reference evidence="17 18" key="1">
    <citation type="submission" date="2019-02" db="EMBL/GenBank/DDBJ databases">
        <title>Genomic Encyclopedia of Type Strains, Phase IV (KMG-IV): sequencing the most valuable type-strain genomes for metagenomic binning, comparative biology and taxonomic classification.</title>
        <authorList>
            <person name="Goeker M."/>
        </authorList>
    </citation>
    <scope>NUCLEOTIDE SEQUENCE [LARGE SCALE GENOMIC DNA]</scope>
    <source>
        <strain evidence="17 18">DSM 18116</strain>
    </source>
</reference>
<comment type="similarity">
    <text evidence="2">Belongs to the etk/wzc family.</text>
</comment>
<dbReference type="RefSeq" id="WP_130542636.1">
    <property type="nucleotide sequence ID" value="NZ_SGXA01000002.1"/>
</dbReference>
<evidence type="ECO:0000256" key="1">
    <source>
        <dbReference type="ARBA" id="ARBA00004651"/>
    </source>
</evidence>
<dbReference type="PANTHER" id="PTHR32309:SF13">
    <property type="entry name" value="FERRIC ENTEROBACTIN TRANSPORT PROTEIN FEPE"/>
    <property type="match status" value="1"/>
</dbReference>
<keyword evidence="4" id="KW-0808">Transferase</keyword>
<feature type="domain" description="CobQ/CobB/MinD/ParA nucleotide binding" evidence="14">
    <location>
        <begin position="582"/>
        <end position="755"/>
    </location>
</feature>
<dbReference type="FunFam" id="3.40.50.300:FF:000527">
    <property type="entry name" value="Tyrosine-protein kinase etk"/>
    <property type="match status" value="1"/>
</dbReference>
<keyword evidence="10 13" id="KW-0472">Membrane</keyword>
<protein>
    <submittedName>
        <fullName evidence="17">Capsular exopolysaccharide synthesis family protein</fullName>
    </submittedName>
</protein>
<sequence>MKVEQINDGPVKRGSNDFASFNIKELLTKCYHYLWLFILVLAISLFCSWLYLRYTPPTYSVSASLLIKSDGGRGGNQDMFSDLLLYKESTNKQNEVEILKSRTMMMRVVRTLNLQCSYYVVGNVKTPNIYKDSPFELQLIPPFDSARSMTLEVHKVGKDVFRLGENQKEYHFGEIITVGERKVMLVQRESRYSSEEYQDFIVKWQPVEQAALSVLGRLEVTGTADLSNVLKLTYVTENPRLGADIINTLMNEYSETGVEDKNQTNRKIISFIDDRLRFVEIQLDSVEKDLQLFKTNRQVIDLSTQSNVYFNNLNEMTKGIQQQELQFQVIELVENYLRDSTHNLSLVPSTLGLEDKTLSDLTSNYNQLLVSRSTELQTGATINSPVIKAIDRNIDDARQKLLRNLVNIKTVYRNAITAMQSQNKDYQSQLASIPEKERESREKARQQEIKQNLYLYLLQKKEESGIAQASVIPDSRVIDEALNSGALVSPNSVRIYLIALLIGLMIPVVIIYSIELLNDKVTTRSDITKITDVPIVAEVGHSNEKNVLLFPGNSRTVVAEQIRILRSNLRFLFLDRPKQNTILVTSSFSGEGKSFISINLGAAMALSGKKTVILEFDLRKPKIVEGLGLPKGQGLTNYLIGSSNLAQLPQAVPSIENLYVIPSGPIPPNPSEILLSEKMSELFNWLHENFDVVVIDTAPVGLVSDSMSLGQYADATLYLVRQRYTHKKQLQFIQELYIKKSLPNIGLVINDVISKGAKSYYGYGGGRYGYGYGYGYGAHNGYYEDHNSEYWGKLKRMFSKKK</sequence>
<keyword evidence="8" id="KW-0067">ATP-binding</keyword>
<comment type="caution">
    <text evidence="17">The sequence shown here is derived from an EMBL/GenBank/DDBJ whole genome shotgun (WGS) entry which is preliminary data.</text>
</comment>
<dbReference type="PANTHER" id="PTHR32309">
    <property type="entry name" value="TYROSINE-PROTEIN KINASE"/>
    <property type="match status" value="1"/>
</dbReference>
<dbReference type="Proteomes" id="UP000293874">
    <property type="component" value="Unassembled WGS sequence"/>
</dbReference>
<evidence type="ECO:0000256" key="9">
    <source>
        <dbReference type="ARBA" id="ARBA00022989"/>
    </source>
</evidence>
<dbReference type="GO" id="GO:0004713">
    <property type="term" value="F:protein tyrosine kinase activity"/>
    <property type="evidence" value="ECO:0007669"/>
    <property type="project" value="UniProtKB-KW"/>
</dbReference>
<dbReference type="EMBL" id="SGXA01000002">
    <property type="protein sequence ID" value="RZS72196.1"/>
    <property type="molecule type" value="Genomic_DNA"/>
</dbReference>
<evidence type="ECO:0000256" key="13">
    <source>
        <dbReference type="SAM" id="Phobius"/>
    </source>
</evidence>
<comment type="catalytic activity">
    <reaction evidence="12">
        <text>L-tyrosyl-[protein] + ATP = O-phospho-L-tyrosyl-[protein] + ADP + H(+)</text>
        <dbReference type="Rhea" id="RHEA:10596"/>
        <dbReference type="Rhea" id="RHEA-COMP:10136"/>
        <dbReference type="Rhea" id="RHEA-COMP:20101"/>
        <dbReference type="ChEBI" id="CHEBI:15378"/>
        <dbReference type="ChEBI" id="CHEBI:30616"/>
        <dbReference type="ChEBI" id="CHEBI:46858"/>
        <dbReference type="ChEBI" id="CHEBI:61978"/>
        <dbReference type="ChEBI" id="CHEBI:456216"/>
    </reaction>
</comment>
<dbReference type="Pfam" id="PF02706">
    <property type="entry name" value="Wzz"/>
    <property type="match status" value="1"/>
</dbReference>
<keyword evidence="3" id="KW-1003">Cell membrane</keyword>
<evidence type="ECO:0000256" key="8">
    <source>
        <dbReference type="ARBA" id="ARBA00022840"/>
    </source>
</evidence>
<dbReference type="AlphaFoldDB" id="A0A4Q7MTK3"/>
<dbReference type="InterPro" id="IPR005702">
    <property type="entry name" value="Wzc-like_C"/>
</dbReference>
<gene>
    <name evidence="17" type="ORF">EV199_4112</name>
</gene>
<evidence type="ECO:0000259" key="14">
    <source>
        <dbReference type="Pfam" id="PF01656"/>
    </source>
</evidence>
<feature type="transmembrane region" description="Helical" evidence="13">
    <location>
        <begin position="33"/>
        <end position="52"/>
    </location>
</feature>
<keyword evidence="7" id="KW-0418">Kinase</keyword>
<dbReference type="Pfam" id="PF01656">
    <property type="entry name" value="CbiA"/>
    <property type="match status" value="1"/>
</dbReference>
<evidence type="ECO:0000256" key="11">
    <source>
        <dbReference type="ARBA" id="ARBA00023137"/>
    </source>
</evidence>
<evidence type="ECO:0000259" key="15">
    <source>
        <dbReference type="Pfam" id="PF02706"/>
    </source>
</evidence>
<dbReference type="InterPro" id="IPR032807">
    <property type="entry name" value="GNVR"/>
</dbReference>
<name>A0A4Q7MTK3_9BACT</name>
<dbReference type="InterPro" id="IPR002586">
    <property type="entry name" value="CobQ/CobB/MinD/ParA_Nub-bd_dom"/>
</dbReference>
<organism evidence="17 18">
    <name type="scientific">Pseudobacter ginsenosidimutans</name>
    <dbReference type="NCBI Taxonomy" id="661488"/>
    <lineage>
        <taxon>Bacteria</taxon>
        <taxon>Pseudomonadati</taxon>
        <taxon>Bacteroidota</taxon>
        <taxon>Chitinophagia</taxon>
        <taxon>Chitinophagales</taxon>
        <taxon>Chitinophagaceae</taxon>
        <taxon>Pseudobacter</taxon>
    </lineage>
</organism>
<dbReference type="GO" id="GO:0042802">
    <property type="term" value="F:identical protein binding"/>
    <property type="evidence" value="ECO:0007669"/>
    <property type="project" value="UniProtKB-ARBA"/>
</dbReference>
<keyword evidence="6" id="KW-0547">Nucleotide-binding</keyword>
<dbReference type="GO" id="GO:0005886">
    <property type="term" value="C:plasma membrane"/>
    <property type="evidence" value="ECO:0007669"/>
    <property type="project" value="UniProtKB-SubCell"/>
</dbReference>
<dbReference type="NCBIfam" id="TIGR01007">
    <property type="entry name" value="eps_fam"/>
    <property type="match status" value="1"/>
</dbReference>
<dbReference type="InterPro" id="IPR027417">
    <property type="entry name" value="P-loop_NTPase"/>
</dbReference>
<dbReference type="InterPro" id="IPR003856">
    <property type="entry name" value="LPS_length_determ_N"/>
</dbReference>
<feature type="transmembrane region" description="Helical" evidence="13">
    <location>
        <begin position="495"/>
        <end position="514"/>
    </location>
</feature>
<evidence type="ECO:0000256" key="5">
    <source>
        <dbReference type="ARBA" id="ARBA00022692"/>
    </source>
</evidence>